<dbReference type="SUPFAM" id="SSF88697">
    <property type="entry name" value="PUA domain-like"/>
    <property type="match status" value="1"/>
</dbReference>
<dbReference type="PANTHER" id="PTHR14140:SF27">
    <property type="entry name" value="OS04G0289800 PROTEIN"/>
    <property type="match status" value="1"/>
</dbReference>
<keyword evidence="5" id="KW-1185">Reference proteome</keyword>
<proteinExistence type="predicted"/>
<dbReference type="PANTHER" id="PTHR14140">
    <property type="entry name" value="E3 UBIQUITIN-PROTEIN LIGASE UHRF-RELATED"/>
    <property type="match status" value="1"/>
</dbReference>
<dbReference type="InterPro" id="IPR003105">
    <property type="entry name" value="SRA_YDG"/>
</dbReference>
<protein>
    <submittedName>
        <fullName evidence="4">SRA-YDG</fullName>
    </submittedName>
</protein>
<dbReference type="OMA" id="TRKECAN"/>
<dbReference type="InterPro" id="IPR036987">
    <property type="entry name" value="SRA-YDG_sf"/>
</dbReference>
<dbReference type="KEGG" id="cput:CONPUDRAFT_163340"/>
<gene>
    <name evidence="4" type="ORF">CONPUDRAFT_163340</name>
</gene>
<sequence length="187" mass="20674">MASIDDFGEIPGIKPGHIFKKKDDCYKSGVHKSPRGGVHGSEALGAASICISGGYEDNKDEGNIIWYTGSGGQDDEGCQTQVGDQTFTSTTSNRALYTSYQQRRAVRVIRGAGKANSLTNNLYAPKSGYRYDGLYYVDDARIVEGKSKHKVCQFRLVRSMTEGMKGIPTRRVLTTERLKKMMRSTTR</sequence>
<comment type="subcellular location">
    <subcellularLocation>
        <location evidence="2">Nucleus</location>
    </subcellularLocation>
</comment>
<feature type="domain" description="YDG" evidence="3">
    <location>
        <begin position="8"/>
        <end position="158"/>
    </location>
</feature>
<dbReference type="SMART" id="SM00466">
    <property type="entry name" value="SRA"/>
    <property type="match status" value="1"/>
</dbReference>
<comment type="caution">
    <text evidence="4">The sequence shown here is derived from an EMBL/GenBank/DDBJ whole genome shotgun (WGS) entry which is preliminary data.</text>
</comment>
<dbReference type="OrthoDB" id="2270193at2759"/>
<dbReference type="RefSeq" id="XP_007765916.1">
    <property type="nucleotide sequence ID" value="XM_007767726.1"/>
</dbReference>
<evidence type="ECO:0000256" key="2">
    <source>
        <dbReference type="PROSITE-ProRule" id="PRU00358"/>
    </source>
</evidence>
<dbReference type="AlphaFoldDB" id="A0A5M3MYL4"/>
<dbReference type="GO" id="GO:0005634">
    <property type="term" value="C:nucleus"/>
    <property type="evidence" value="ECO:0007669"/>
    <property type="project" value="UniProtKB-SubCell"/>
</dbReference>
<dbReference type="InterPro" id="IPR015947">
    <property type="entry name" value="PUA-like_sf"/>
</dbReference>
<dbReference type="PROSITE" id="PS51015">
    <property type="entry name" value="YDG"/>
    <property type="match status" value="1"/>
</dbReference>
<name>A0A5M3MYL4_CONPW</name>
<reference evidence="5" key="1">
    <citation type="journal article" date="2012" name="Science">
        <title>The Paleozoic origin of enzymatic lignin decomposition reconstructed from 31 fungal genomes.</title>
        <authorList>
            <person name="Floudas D."/>
            <person name="Binder M."/>
            <person name="Riley R."/>
            <person name="Barry K."/>
            <person name="Blanchette R.A."/>
            <person name="Henrissat B."/>
            <person name="Martinez A.T."/>
            <person name="Otillar R."/>
            <person name="Spatafora J.W."/>
            <person name="Yadav J.S."/>
            <person name="Aerts A."/>
            <person name="Benoit I."/>
            <person name="Boyd A."/>
            <person name="Carlson A."/>
            <person name="Copeland A."/>
            <person name="Coutinho P.M."/>
            <person name="de Vries R.P."/>
            <person name="Ferreira P."/>
            <person name="Findley K."/>
            <person name="Foster B."/>
            <person name="Gaskell J."/>
            <person name="Glotzer D."/>
            <person name="Gorecki P."/>
            <person name="Heitman J."/>
            <person name="Hesse C."/>
            <person name="Hori C."/>
            <person name="Igarashi K."/>
            <person name="Jurgens J.A."/>
            <person name="Kallen N."/>
            <person name="Kersten P."/>
            <person name="Kohler A."/>
            <person name="Kuees U."/>
            <person name="Kumar T.K.A."/>
            <person name="Kuo A."/>
            <person name="LaButti K."/>
            <person name="Larrondo L.F."/>
            <person name="Lindquist E."/>
            <person name="Ling A."/>
            <person name="Lombard V."/>
            <person name="Lucas S."/>
            <person name="Lundell T."/>
            <person name="Martin R."/>
            <person name="McLaughlin D.J."/>
            <person name="Morgenstern I."/>
            <person name="Morin E."/>
            <person name="Murat C."/>
            <person name="Nagy L.G."/>
            <person name="Nolan M."/>
            <person name="Ohm R.A."/>
            <person name="Patyshakuliyeva A."/>
            <person name="Rokas A."/>
            <person name="Ruiz-Duenas F.J."/>
            <person name="Sabat G."/>
            <person name="Salamov A."/>
            <person name="Samejima M."/>
            <person name="Schmutz J."/>
            <person name="Slot J.C."/>
            <person name="St John F."/>
            <person name="Stenlid J."/>
            <person name="Sun H."/>
            <person name="Sun S."/>
            <person name="Syed K."/>
            <person name="Tsang A."/>
            <person name="Wiebenga A."/>
            <person name="Young D."/>
            <person name="Pisabarro A."/>
            <person name="Eastwood D.C."/>
            <person name="Martin F."/>
            <person name="Cullen D."/>
            <person name="Grigoriev I.V."/>
            <person name="Hibbett D.S."/>
        </authorList>
    </citation>
    <scope>NUCLEOTIDE SEQUENCE [LARGE SCALE GENOMIC DNA]</scope>
    <source>
        <strain evidence="5">RWD-64-598 SS2</strain>
    </source>
</reference>
<evidence type="ECO:0000313" key="4">
    <source>
        <dbReference type="EMBL" id="EIW84117.1"/>
    </source>
</evidence>
<dbReference type="GO" id="GO:0044027">
    <property type="term" value="P:negative regulation of gene expression via chromosomal CpG island methylation"/>
    <property type="evidence" value="ECO:0007669"/>
    <property type="project" value="TreeGrafter"/>
</dbReference>
<dbReference type="GO" id="GO:0061630">
    <property type="term" value="F:ubiquitin protein ligase activity"/>
    <property type="evidence" value="ECO:0007669"/>
    <property type="project" value="TreeGrafter"/>
</dbReference>
<evidence type="ECO:0000313" key="5">
    <source>
        <dbReference type="Proteomes" id="UP000053558"/>
    </source>
</evidence>
<organism evidence="4 5">
    <name type="scientific">Coniophora puteana (strain RWD-64-598)</name>
    <name type="common">Brown rot fungus</name>
    <dbReference type="NCBI Taxonomy" id="741705"/>
    <lineage>
        <taxon>Eukaryota</taxon>
        <taxon>Fungi</taxon>
        <taxon>Dikarya</taxon>
        <taxon>Basidiomycota</taxon>
        <taxon>Agaricomycotina</taxon>
        <taxon>Agaricomycetes</taxon>
        <taxon>Agaricomycetidae</taxon>
        <taxon>Boletales</taxon>
        <taxon>Coniophorineae</taxon>
        <taxon>Coniophoraceae</taxon>
        <taxon>Coniophora</taxon>
    </lineage>
</organism>
<dbReference type="GO" id="GO:0016567">
    <property type="term" value="P:protein ubiquitination"/>
    <property type="evidence" value="ECO:0007669"/>
    <property type="project" value="TreeGrafter"/>
</dbReference>
<dbReference type="InterPro" id="IPR045134">
    <property type="entry name" value="UHRF1/2-like"/>
</dbReference>
<keyword evidence="1 2" id="KW-0539">Nucleus</keyword>
<dbReference type="EMBL" id="JH711575">
    <property type="protein sequence ID" value="EIW84117.1"/>
    <property type="molecule type" value="Genomic_DNA"/>
</dbReference>
<dbReference type="Pfam" id="PF02182">
    <property type="entry name" value="SAD_SRA"/>
    <property type="match status" value="1"/>
</dbReference>
<dbReference type="Proteomes" id="UP000053558">
    <property type="component" value="Unassembled WGS sequence"/>
</dbReference>
<accession>A0A5M3MYL4</accession>
<dbReference type="Gene3D" id="2.30.280.10">
    <property type="entry name" value="SRA-YDG"/>
    <property type="match status" value="1"/>
</dbReference>
<evidence type="ECO:0000259" key="3">
    <source>
        <dbReference type="PROSITE" id="PS51015"/>
    </source>
</evidence>
<evidence type="ECO:0000256" key="1">
    <source>
        <dbReference type="ARBA" id="ARBA00023242"/>
    </source>
</evidence>
<dbReference type="GeneID" id="19204899"/>